<name>A0A2G8RFD7_9RHOB</name>
<gene>
    <name evidence="1" type="ORF">P775_09930</name>
</gene>
<organism evidence="1 2">
    <name type="scientific">Puniceibacterium antarcticum</name>
    <dbReference type="NCBI Taxonomy" id="1206336"/>
    <lineage>
        <taxon>Bacteria</taxon>
        <taxon>Pseudomonadati</taxon>
        <taxon>Pseudomonadota</taxon>
        <taxon>Alphaproteobacteria</taxon>
        <taxon>Rhodobacterales</taxon>
        <taxon>Paracoccaceae</taxon>
        <taxon>Puniceibacterium</taxon>
    </lineage>
</organism>
<accession>A0A2G8RFD7</accession>
<dbReference type="AlphaFoldDB" id="A0A2G8RFD7"/>
<proteinExistence type="predicted"/>
<reference evidence="1 2" key="1">
    <citation type="submission" date="2013-09" db="EMBL/GenBank/DDBJ databases">
        <title>Genome sequencing of Phaeobacter antarcticus sp. nov. SM1211.</title>
        <authorList>
            <person name="Zhang X.-Y."/>
            <person name="Liu C."/>
            <person name="Chen X.-L."/>
            <person name="Xie B.-B."/>
            <person name="Qin Q.-L."/>
            <person name="Rong J.-C."/>
            <person name="Zhang Y.-Z."/>
        </authorList>
    </citation>
    <scope>NUCLEOTIDE SEQUENCE [LARGE SCALE GENOMIC DNA]</scope>
    <source>
        <strain evidence="1 2">SM1211</strain>
    </source>
</reference>
<sequence>MNIAFLHTAAVHVETFDGLLNQLGYEGARTHRVMPELLDQARQHGLDHVRAKVEAALSELATADAVMCTCSTLGPIADVVSRTHDHVLRIDRPVMEKTCGIGPDILVAICLESTQAATLDLLKACADRAGTVVLPRVVLSAAAWPYFERGDYEGFADSIATTIRTEVSRSALPDGILLAQASMRLAEARLSDMGIPVISSPFLAAERAIRVAGSR</sequence>
<evidence type="ECO:0000313" key="1">
    <source>
        <dbReference type="EMBL" id="PIL20260.1"/>
    </source>
</evidence>
<evidence type="ECO:0000313" key="2">
    <source>
        <dbReference type="Proteomes" id="UP000231259"/>
    </source>
</evidence>
<protein>
    <recommendedName>
        <fullName evidence="3">Asp/Glu racemase</fullName>
    </recommendedName>
</protein>
<dbReference type="OrthoDB" id="978447at2"/>
<evidence type="ECO:0008006" key="3">
    <source>
        <dbReference type="Google" id="ProtNLM"/>
    </source>
</evidence>
<comment type="caution">
    <text evidence="1">The sequence shown here is derived from an EMBL/GenBank/DDBJ whole genome shotgun (WGS) entry which is preliminary data.</text>
</comment>
<keyword evidence="2" id="KW-1185">Reference proteome</keyword>
<dbReference type="Proteomes" id="UP000231259">
    <property type="component" value="Unassembled WGS sequence"/>
</dbReference>
<dbReference type="EMBL" id="AWWI01000064">
    <property type="protein sequence ID" value="PIL20260.1"/>
    <property type="molecule type" value="Genomic_DNA"/>
</dbReference>